<dbReference type="SFLD" id="SFLDS00003">
    <property type="entry name" value="Haloacid_Dehalogenase"/>
    <property type="match status" value="1"/>
</dbReference>
<dbReference type="GO" id="GO:0044281">
    <property type="term" value="P:small molecule metabolic process"/>
    <property type="evidence" value="ECO:0007669"/>
    <property type="project" value="UniProtKB-ARBA"/>
</dbReference>
<organism evidence="5 6">
    <name type="scientific">Tectimicrobiota bacterium</name>
    <dbReference type="NCBI Taxonomy" id="2528274"/>
    <lineage>
        <taxon>Bacteria</taxon>
        <taxon>Pseudomonadati</taxon>
        <taxon>Nitrospinota/Tectimicrobiota group</taxon>
        <taxon>Candidatus Tectimicrobiota</taxon>
    </lineage>
</organism>
<dbReference type="InterPro" id="IPR023214">
    <property type="entry name" value="HAD_sf"/>
</dbReference>
<dbReference type="InterPro" id="IPR006439">
    <property type="entry name" value="HAD-SF_hydro_IA"/>
</dbReference>
<keyword evidence="4" id="KW-0460">Magnesium</keyword>
<evidence type="ECO:0000313" key="6">
    <source>
        <dbReference type="Proteomes" id="UP000772181"/>
    </source>
</evidence>
<dbReference type="Proteomes" id="UP000772181">
    <property type="component" value="Unassembled WGS sequence"/>
</dbReference>
<gene>
    <name evidence="5" type="ORF">HY730_10170</name>
</gene>
<dbReference type="SFLD" id="SFLDG01129">
    <property type="entry name" value="C1.5:_HAD__Beta-PGM__Phosphata"/>
    <property type="match status" value="1"/>
</dbReference>
<dbReference type="NCBIfam" id="TIGR01509">
    <property type="entry name" value="HAD-SF-IA-v3"/>
    <property type="match status" value="1"/>
</dbReference>
<reference evidence="5" key="1">
    <citation type="submission" date="2020-07" db="EMBL/GenBank/DDBJ databases">
        <title>Huge and variable diversity of episymbiotic CPR bacteria and DPANN archaea in groundwater ecosystems.</title>
        <authorList>
            <person name="He C.Y."/>
            <person name="Keren R."/>
            <person name="Whittaker M."/>
            <person name="Farag I.F."/>
            <person name="Doudna J."/>
            <person name="Cate J.H.D."/>
            <person name="Banfield J.F."/>
        </authorList>
    </citation>
    <scope>NUCLEOTIDE SEQUENCE</scope>
    <source>
        <strain evidence="5">NC_groundwater_1482_Ag_S-0.65um_47_24</strain>
    </source>
</reference>
<dbReference type="Gene3D" id="3.40.50.1000">
    <property type="entry name" value="HAD superfamily/HAD-like"/>
    <property type="match status" value="1"/>
</dbReference>
<dbReference type="PANTHER" id="PTHR46470">
    <property type="entry name" value="N-ACYLNEURAMINATE-9-PHOSPHATASE"/>
    <property type="match status" value="1"/>
</dbReference>
<name>A0A933GQ07_UNCTE</name>
<dbReference type="Gene3D" id="1.10.150.520">
    <property type="match status" value="1"/>
</dbReference>
<dbReference type="AlphaFoldDB" id="A0A933GQ07"/>
<evidence type="ECO:0000256" key="4">
    <source>
        <dbReference type="ARBA" id="ARBA00022842"/>
    </source>
</evidence>
<dbReference type="Pfam" id="PF00702">
    <property type="entry name" value="Hydrolase"/>
    <property type="match status" value="1"/>
</dbReference>
<dbReference type="PANTHER" id="PTHR46470:SF2">
    <property type="entry name" value="GLYCERALDEHYDE 3-PHOSPHATE PHOSPHATASE"/>
    <property type="match status" value="1"/>
</dbReference>
<dbReference type="InterPro" id="IPR036412">
    <property type="entry name" value="HAD-like_sf"/>
</dbReference>
<protein>
    <submittedName>
        <fullName evidence="5">HAD family hydrolase</fullName>
    </submittedName>
</protein>
<dbReference type="EMBL" id="JACQWF010000437">
    <property type="protein sequence ID" value="MBI4596719.1"/>
    <property type="molecule type" value="Genomic_DNA"/>
</dbReference>
<accession>A0A933GQ07</accession>
<dbReference type="SUPFAM" id="SSF56784">
    <property type="entry name" value="HAD-like"/>
    <property type="match status" value="1"/>
</dbReference>
<evidence type="ECO:0000256" key="1">
    <source>
        <dbReference type="ARBA" id="ARBA00001946"/>
    </source>
</evidence>
<evidence type="ECO:0000256" key="3">
    <source>
        <dbReference type="ARBA" id="ARBA00022801"/>
    </source>
</evidence>
<dbReference type="GO" id="GO:0046872">
    <property type="term" value="F:metal ion binding"/>
    <property type="evidence" value="ECO:0007669"/>
    <property type="project" value="UniProtKB-KW"/>
</dbReference>
<comment type="caution">
    <text evidence="5">The sequence shown here is derived from an EMBL/GenBank/DDBJ whole genome shotgun (WGS) entry which is preliminary data.</text>
</comment>
<comment type="cofactor">
    <cofactor evidence="1">
        <name>Mg(2+)</name>
        <dbReference type="ChEBI" id="CHEBI:18420"/>
    </cofactor>
</comment>
<sequence>MLKGILFDMGSTLLEFENKTWEDMSREGFQGAYAILRNHGYHLPPFQEMNQVFWSTFNRFWNVSLESLEEVHLNKIFQDVFNQLSLDIEECLYPLLVEAHYKPVSDQVTIYHDTYYTLFTLKEKGLKLAIVSNTVWPAYLHESDLRRFGILDFFDDCVFSSEVEIRKPHPKIFRMTLESLALSPEEAIFVGDRIAEDVMGAQKVGMKGVLRKHRLRPSNGGNIKPDAEIEQLSELFNLLKEWEMG</sequence>
<keyword evidence="2" id="KW-0479">Metal-binding</keyword>
<evidence type="ECO:0000313" key="5">
    <source>
        <dbReference type="EMBL" id="MBI4596719.1"/>
    </source>
</evidence>
<evidence type="ECO:0000256" key="2">
    <source>
        <dbReference type="ARBA" id="ARBA00022723"/>
    </source>
</evidence>
<keyword evidence="3 5" id="KW-0378">Hydrolase</keyword>
<proteinExistence type="predicted"/>
<dbReference type="NCBIfam" id="TIGR01549">
    <property type="entry name" value="HAD-SF-IA-v1"/>
    <property type="match status" value="1"/>
</dbReference>
<dbReference type="GO" id="GO:0016791">
    <property type="term" value="F:phosphatase activity"/>
    <property type="evidence" value="ECO:0007669"/>
    <property type="project" value="TreeGrafter"/>
</dbReference>
<dbReference type="InterPro" id="IPR051400">
    <property type="entry name" value="HAD-like_hydrolase"/>
</dbReference>